<accession>L7JWA1</accession>
<dbReference type="Proteomes" id="UP000011185">
    <property type="component" value="Unassembled WGS sequence"/>
</dbReference>
<evidence type="ECO:0000313" key="2">
    <source>
        <dbReference type="EMBL" id="ELQ75679.1"/>
    </source>
</evidence>
<dbReference type="AlphaFoldDB" id="L7JWA1"/>
<dbReference type="EMBL" id="JH993935">
    <property type="protein sequence ID" value="ELQ75679.1"/>
    <property type="molecule type" value="Genomic_DNA"/>
</dbReference>
<name>L7JWA1_TRAHO</name>
<sequence>MLYNITDYLRATVIYIVVFPSVSGDDNEYMVFDNLQHTNMSKLFTSLEQGVPYSNYSIEEFDVKQIINKDAKSNSDPNSTDVDSETDEIKPKRARIERPPAYYSCISSYFKPNRLFKIVRVPFSKTLYQKILGIDFKDLKFVKNDYIDVLKYIFWHLDDNTNLLYNMCESIQACPEEFLKIFENDTGDKANPSLLCNCDINSCNCDFERSLESLREVMNFQVKCELTDNAEEIVAVVYGKDRCDKQIIFTESFEYFGFGFFFECLDIEYCYLRNNVDLIYEVFHNRPYNTKLTIMMVDDRPIHELKAALNEKYTPDEDFMEILQHNFSKQEYIENVIIDVQYAIYTGDSPLHNVEYPYDCIKGLKFSVDFKNGELQPKRDTKIRFYGNIDTIQQSPMFTTATHIQLVELEFSQNFIFCNDWKSLKIYDSVVLQGITVTIKSSCEKLRLRNVVGAFNLSNIAGLNEVTMSKYSKFEFINGRKSITSSLHLSCLKIDTPITIAENILNIEIEKIKCHDVITLKVTSEHKIVKVCSSEGKFNFQGIFCGELDFNEKTIFELEKRDESETSLTFNQCIINTGISLLGCFNKIELLGIKIGCDGFFEVNKNCKILNIIYCEGRLIISADVHLKKLKIILSGVSEELIIEGSPNVDELILEDFPCDEGIIMNILGMLKKVKFLKIICLCDNGEPTLEFWQHLNKMYEESPQFVKLLVESGQSENKIILCESEYDKIEVYPTVKNFVDALYKSELMSQVYSITYGKMRISSYELQKYSSIRNLKALKVGIQNFTNDSFQHISREVEFMNLTGSYIPSKQLDSEFRTLKEFNKLKVFVVDSAFFTNAVNFSFVPKSTEVLAIEYSTWGETSRTNSKVEKIKLNKLFLLDETKKDYHEDEIVIDKDVCETLKTLSYYIDMKNLENFVFVCKNEQYEIDPLNFTLLRRYNQKLSLEIDGN</sequence>
<dbReference type="InParanoid" id="L7JWA1"/>
<gene>
    <name evidence="2" type="ORF">THOM_1351</name>
</gene>
<reference evidence="2 3" key="1">
    <citation type="journal article" date="2012" name="PLoS Pathog.">
        <title>The genome of the obligate intracellular parasite Trachipleistophora hominis: new insights into microsporidian genome dynamics and reductive evolution.</title>
        <authorList>
            <person name="Heinz E."/>
            <person name="Williams T.A."/>
            <person name="Nakjang S."/>
            <person name="Noel C.J."/>
            <person name="Swan D.C."/>
            <person name="Goldberg A.V."/>
            <person name="Harris S.R."/>
            <person name="Weinmaier T."/>
            <person name="Markert S."/>
            <person name="Becher D."/>
            <person name="Bernhardt J."/>
            <person name="Dagan T."/>
            <person name="Hacker C."/>
            <person name="Lucocq J.M."/>
            <person name="Schweder T."/>
            <person name="Rattei T."/>
            <person name="Hall N."/>
            <person name="Hirt R.P."/>
            <person name="Embley T.M."/>
        </authorList>
    </citation>
    <scope>NUCLEOTIDE SEQUENCE [LARGE SCALE GENOMIC DNA]</scope>
</reference>
<protein>
    <submittedName>
        <fullName evidence="2">Putative LRR containing protein</fullName>
    </submittedName>
</protein>
<evidence type="ECO:0000313" key="3">
    <source>
        <dbReference type="Proteomes" id="UP000011185"/>
    </source>
</evidence>
<dbReference type="HOGENOM" id="CLU_012976_0_0_1"/>
<proteinExistence type="predicted"/>
<dbReference type="VEuPathDB" id="MicrosporidiaDB:THOM_1351"/>
<feature type="region of interest" description="Disordered" evidence="1">
    <location>
        <begin position="70"/>
        <end position="90"/>
    </location>
</feature>
<keyword evidence="3" id="KW-1185">Reference proteome</keyword>
<organism evidence="2 3">
    <name type="scientific">Trachipleistophora hominis</name>
    <name type="common">Microsporidian parasite</name>
    <dbReference type="NCBI Taxonomy" id="72359"/>
    <lineage>
        <taxon>Eukaryota</taxon>
        <taxon>Fungi</taxon>
        <taxon>Fungi incertae sedis</taxon>
        <taxon>Microsporidia</taxon>
        <taxon>Pleistophoridae</taxon>
        <taxon>Trachipleistophora</taxon>
    </lineage>
</organism>
<evidence type="ECO:0000256" key="1">
    <source>
        <dbReference type="SAM" id="MobiDB-lite"/>
    </source>
</evidence>